<geneLocation type="mitochondrion" evidence="9"/>
<dbReference type="InterPro" id="IPR044954">
    <property type="entry name" value="Ribosomal_uS3m_plant"/>
</dbReference>
<reference evidence="9" key="1">
    <citation type="submission" date="2009-06" db="EMBL/GenBank/DDBJ databases">
        <authorList>
            <person name="Pombert J.-F."/>
            <person name="Keeling P."/>
        </authorList>
    </citation>
    <scope>NUCLEOTIDE SEQUENCE</scope>
    <source>
        <strain evidence="9">ATCC 50920</strain>
    </source>
</reference>
<dbReference type="SUPFAM" id="SSF54814">
    <property type="entry name" value="Prokaryotic type KH domain (KH-domain type II)"/>
    <property type="match status" value="1"/>
</dbReference>
<proteinExistence type="inferred from homology"/>
<dbReference type="SUPFAM" id="SSF54821">
    <property type="entry name" value="Ribosomal protein S3 C-terminal domain"/>
    <property type="match status" value="1"/>
</dbReference>
<dbReference type="GO" id="GO:0005840">
    <property type="term" value="C:ribosome"/>
    <property type="evidence" value="ECO:0007669"/>
    <property type="project" value="UniProtKB-KW"/>
</dbReference>
<keyword evidence="4 9" id="KW-0496">Mitochondrion</keyword>
<sequence length="384" mass="46021">MGQKINPIALRLSHGNRLKDSSWFSNKYFYKKSLILDLLLMKYYNDFIKHFKLPQPRLSIQYQFHQINIQPFICIPKQSRFQRSKFFRLNINQNLLKKTSFKNKRYPLFYKSLIENKLLDNQLYSSKNIFGFNEYQKEIQKTNLDLLKYLLNRYKLLWVLYSNISQIPQNKVLYENSINIDKIQEHSPYKFLNSNSITHPFFLKKALKNNSDRKNYIKRKFLFHSYLSKNLRLNPNIFYNIQSYSINPKLNIKKRMIQNHLENQLSTYSHLNVELTPFVLSNDWQSATFLADEIVFFLERKIGFLRIKNQLLSQLNRYPWIKGLRIICSGRLGFKGKKSQRASQEYVKYGETSLNTFDRKIDYASKTAYTPFGSVGVKVWICYK</sequence>
<accession>D3IZW8</accession>
<dbReference type="PANTHER" id="PTHR35928:SF2">
    <property type="entry name" value="SMALL RIBOSOMAL SUBUNIT PROTEIN US3M"/>
    <property type="match status" value="1"/>
</dbReference>
<dbReference type="Gene3D" id="3.30.1140.32">
    <property type="entry name" value="Ribosomal protein S3, C-terminal domain"/>
    <property type="match status" value="1"/>
</dbReference>
<dbReference type="GeneID" id="12486956"/>
<name>D3IZW8_HELSJ</name>
<dbReference type="AlphaFoldDB" id="D3IZW8"/>
<gene>
    <name evidence="9" type="primary">rps3</name>
</gene>
<evidence type="ECO:0000256" key="7">
    <source>
        <dbReference type="ARBA" id="ARBA00035414"/>
    </source>
</evidence>
<dbReference type="GO" id="GO:0005739">
    <property type="term" value="C:mitochondrion"/>
    <property type="evidence" value="ECO:0007669"/>
    <property type="project" value="UniProtKB-SubCell"/>
</dbReference>
<comment type="similarity">
    <text evidence="2">Belongs to the universal ribosomal protein uS3 family.</text>
</comment>
<evidence type="ECO:0000256" key="5">
    <source>
        <dbReference type="ARBA" id="ARBA00023274"/>
    </source>
</evidence>
<evidence type="ECO:0000256" key="2">
    <source>
        <dbReference type="ARBA" id="ARBA00010761"/>
    </source>
</evidence>
<evidence type="ECO:0000259" key="8">
    <source>
        <dbReference type="Pfam" id="PF00189"/>
    </source>
</evidence>
<evidence type="ECO:0000256" key="4">
    <source>
        <dbReference type="ARBA" id="ARBA00023128"/>
    </source>
</evidence>
<evidence type="ECO:0000256" key="6">
    <source>
        <dbReference type="ARBA" id="ARBA00035157"/>
    </source>
</evidence>
<dbReference type="EMBL" id="GQ339576">
    <property type="protein sequence ID" value="ACT36194.1"/>
    <property type="molecule type" value="Genomic_DNA"/>
</dbReference>
<dbReference type="GO" id="GO:0003723">
    <property type="term" value="F:RNA binding"/>
    <property type="evidence" value="ECO:0007669"/>
    <property type="project" value="InterPro"/>
</dbReference>
<dbReference type="InterPro" id="IPR036419">
    <property type="entry name" value="Ribosomal_S3_C_sf"/>
</dbReference>
<evidence type="ECO:0000256" key="1">
    <source>
        <dbReference type="ARBA" id="ARBA00004173"/>
    </source>
</evidence>
<evidence type="ECO:0000256" key="3">
    <source>
        <dbReference type="ARBA" id="ARBA00022980"/>
    </source>
</evidence>
<organism evidence="9">
    <name type="scientific">Helicosporidium sp. subsp. Simulium jonesii</name>
    <name type="common">Green alga</name>
    <dbReference type="NCBI Taxonomy" id="145475"/>
    <lineage>
        <taxon>Eukaryota</taxon>
        <taxon>Viridiplantae</taxon>
        <taxon>Chlorophyta</taxon>
        <taxon>core chlorophytes</taxon>
        <taxon>Trebouxiophyceae</taxon>
        <taxon>Chlorellales</taxon>
        <taxon>Chlorellaceae</taxon>
        <taxon>Helicosporidium</taxon>
    </lineage>
</organism>
<dbReference type="GO" id="GO:1990904">
    <property type="term" value="C:ribonucleoprotein complex"/>
    <property type="evidence" value="ECO:0007669"/>
    <property type="project" value="UniProtKB-KW"/>
</dbReference>
<feature type="domain" description="Small ribosomal subunit protein uS3 C-terminal" evidence="8">
    <location>
        <begin position="297"/>
        <end position="381"/>
    </location>
</feature>
<dbReference type="InterPro" id="IPR009019">
    <property type="entry name" value="KH_sf_prok-type"/>
</dbReference>
<dbReference type="RefSeq" id="YP_006280968.1">
    <property type="nucleotide sequence ID" value="NC_017841.1"/>
</dbReference>
<dbReference type="PANTHER" id="PTHR35928">
    <property type="entry name" value="RIBOSOMAL PROTEIN S3, MITOCHONDRIAL"/>
    <property type="match status" value="1"/>
</dbReference>
<keyword evidence="3 9" id="KW-0689">Ribosomal protein</keyword>
<reference evidence="9" key="2">
    <citation type="journal article" date="2010" name="PLoS ONE">
        <title>The mitochondrial genome of the entomoparasitic green alga helicosporidium.</title>
        <authorList>
            <person name="Pombert J.F."/>
            <person name="Keeling P.J."/>
        </authorList>
    </citation>
    <scope>NUCLEOTIDE SEQUENCE</scope>
    <source>
        <strain evidence="9">ATCC 50920</strain>
    </source>
</reference>
<dbReference type="Pfam" id="PF00189">
    <property type="entry name" value="Ribosomal_S3_C"/>
    <property type="match status" value="1"/>
</dbReference>
<comment type="subcellular location">
    <subcellularLocation>
        <location evidence="1">Mitochondrion</location>
    </subcellularLocation>
</comment>
<dbReference type="GO" id="GO:0003735">
    <property type="term" value="F:structural constituent of ribosome"/>
    <property type="evidence" value="ECO:0007669"/>
    <property type="project" value="InterPro"/>
</dbReference>
<evidence type="ECO:0000313" key="9">
    <source>
        <dbReference type="EMBL" id="ACT36194.1"/>
    </source>
</evidence>
<dbReference type="InterPro" id="IPR001351">
    <property type="entry name" value="Ribosomal_uS3_C"/>
</dbReference>
<protein>
    <recommendedName>
        <fullName evidence="6">Small ribosomal subunit protein uS3m</fullName>
    </recommendedName>
    <alternativeName>
        <fullName evidence="7">Ribosomal protein S3, mitochondrial</fullName>
    </alternativeName>
</protein>
<keyword evidence="5" id="KW-0687">Ribonucleoprotein</keyword>
<dbReference type="GO" id="GO:0006412">
    <property type="term" value="P:translation"/>
    <property type="evidence" value="ECO:0007669"/>
    <property type="project" value="InterPro"/>
</dbReference>